<name>A0ABU5DS19_9BURK</name>
<dbReference type="SUPFAM" id="SSF101327">
    <property type="entry name" value="YgfB-like"/>
    <property type="match status" value="1"/>
</dbReference>
<dbReference type="InterPro" id="IPR011978">
    <property type="entry name" value="YgfB-like"/>
</dbReference>
<keyword evidence="2" id="KW-1185">Reference proteome</keyword>
<dbReference type="Pfam" id="PF03695">
    <property type="entry name" value="UPF0149"/>
    <property type="match status" value="1"/>
</dbReference>
<dbReference type="Proteomes" id="UP001285263">
    <property type="component" value="Unassembled WGS sequence"/>
</dbReference>
<proteinExistence type="predicted"/>
<protein>
    <submittedName>
        <fullName evidence="1">UPF0149 family protein</fullName>
    </submittedName>
</protein>
<evidence type="ECO:0000313" key="2">
    <source>
        <dbReference type="Proteomes" id="UP001285263"/>
    </source>
</evidence>
<organism evidence="1 2">
    <name type="scientific">Roseateles agri</name>
    <dbReference type="NCBI Taxonomy" id="3098619"/>
    <lineage>
        <taxon>Bacteria</taxon>
        <taxon>Pseudomonadati</taxon>
        <taxon>Pseudomonadota</taxon>
        <taxon>Betaproteobacteria</taxon>
        <taxon>Burkholderiales</taxon>
        <taxon>Sphaerotilaceae</taxon>
        <taxon>Roseateles</taxon>
    </lineage>
</organism>
<dbReference type="EMBL" id="JAXCLA010000014">
    <property type="protein sequence ID" value="MDY0749121.1"/>
    <property type="molecule type" value="Genomic_DNA"/>
</dbReference>
<dbReference type="InterPro" id="IPR036255">
    <property type="entry name" value="YgfB-like_sf"/>
</dbReference>
<dbReference type="RefSeq" id="WP_320427088.1">
    <property type="nucleotide sequence ID" value="NZ_JAXCLA010000014.1"/>
</dbReference>
<dbReference type="NCBIfam" id="TIGR02292">
    <property type="entry name" value="ygfB_yecA"/>
    <property type="match status" value="1"/>
</dbReference>
<sequence length="230" mass="25227">MIEDIDHENAERLTALLQIVAAADEEPLPIDTLDGYMTALVCGPVTSSPLQAMDGLFGDDWAAALDAQDATEEFMDRLHLRWNEIAATLDPAALLADQEQMQLMPLITEFDESMKADLLAQGVLTAAQLDSLPGAGVMWVDGFMRAVHEHEAAWYVNEADSEQGQMLDAMLMALAAVAMPQGEQRDAYIAESYEAEDTVDQNVLLDDALFSVQDLRLFWLQPSASDDAVH</sequence>
<comment type="caution">
    <text evidence="1">The sequence shown here is derived from an EMBL/GenBank/DDBJ whole genome shotgun (WGS) entry which is preliminary data.</text>
</comment>
<accession>A0ABU5DS19</accession>
<evidence type="ECO:0000313" key="1">
    <source>
        <dbReference type="EMBL" id="MDY0749121.1"/>
    </source>
</evidence>
<gene>
    <name evidence="1" type="ORF">SNE35_31785</name>
</gene>
<reference evidence="1 2" key="1">
    <citation type="submission" date="2023-11" db="EMBL/GenBank/DDBJ databases">
        <title>Paucibacter sp. nov., isolated from fresh soil in Korea.</title>
        <authorList>
            <person name="Le N.T.T."/>
        </authorList>
    </citation>
    <scope>NUCLEOTIDE SEQUENCE [LARGE SCALE GENOMIC DNA]</scope>
    <source>
        <strain evidence="1 2">R3-3</strain>
    </source>
</reference>